<feature type="region of interest" description="Disordered" evidence="1">
    <location>
        <begin position="371"/>
        <end position="401"/>
    </location>
</feature>
<keyword evidence="3" id="KW-1185">Reference proteome</keyword>
<dbReference type="OrthoDB" id="2306559at2759"/>
<dbReference type="EMBL" id="LN727106">
    <property type="protein sequence ID" value="CEP11880.1"/>
    <property type="molecule type" value="Genomic_DNA"/>
</dbReference>
<evidence type="ECO:0000313" key="3">
    <source>
        <dbReference type="Proteomes" id="UP000054107"/>
    </source>
</evidence>
<dbReference type="AlphaFoldDB" id="A0A0B7N8Y6"/>
<proteinExistence type="predicted"/>
<protein>
    <submittedName>
        <fullName evidence="2">Uncharacterized protein</fullName>
    </submittedName>
</protein>
<evidence type="ECO:0000313" key="2">
    <source>
        <dbReference type="EMBL" id="CEP11880.1"/>
    </source>
</evidence>
<sequence>MRLFAMGLSQSSSAAPLEENAAVVVDDTTTRNPLPLSKASVLHILKQTTSKDDIQIHQVDQRIGSDGIFGRSVRLPSAQGMKKHGRWLWVLKEEYHAPMNGHALYVRHIQASSSIITIGYARKSHCSEPKDARIRLLQEMINKLRSRCLTRKVYVSPRSNASMAFEQRDKNESNVSAIEELTHCAGSTQDLIHRLRTNTKPMRLVVIDYAGLSTDFSDIQELFMKYNQFVELIGDLDFIFDLVSRQDILTDKGVSAKFNCRIGPKKRKELSEDDVEVLCVDDAVMPKVIAKEVLPSPNGALASKFVLVTLQSRIQVGTANEMQALSDVRNTFKSKKSLVKQSLTNKVSAVNTSVMIGASGAGSSGVCASLPGEGGKSREEHVARTNKVTGGKTFDLTGHTR</sequence>
<dbReference type="Proteomes" id="UP000054107">
    <property type="component" value="Unassembled WGS sequence"/>
</dbReference>
<gene>
    <name evidence="2" type="primary">PARPA_05781.1 scaffold 19890</name>
</gene>
<accession>A0A0B7N8Y6</accession>
<name>A0A0B7N8Y6_9FUNG</name>
<organism evidence="2 3">
    <name type="scientific">Parasitella parasitica</name>
    <dbReference type="NCBI Taxonomy" id="35722"/>
    <lineage>
        <taxon>Eukaryota</taxon>
        <taxon>Fungi</taxon>
        <taxon>Fungi incertae sedis</taxon>
        <taxon>Mucoromycota</taxon>
        <taxon>Mucoromycotina</taxon>
        <taxon>Mucoromycetes</taxon>
        <taxon>Mucorales</taxon>
        <taxon>Mucorineae</taxon>
        <taxon>Mucoraceae</taxon>
        <taxon>Parasitella</taxon>
    </lineage>
</organism>
<evidence type="ECO:0000256" key="1">
    <source>
        <dbReference type="SAM" id="MobiDB-lite"/>
    </source>
</evidence>
<reference evidence="2 3" key="1">
    <citation type="submission" date="2014-09" db="EMBL/GenBank/DDBJ databases">
        <authorList>
            <person name="Ellenberger Sabrina"/>
        </authorList>
    </citation>
    <scope>NUCLEOTIDE SEQUENCE [LARGE SCALE GENOMIC DNA]</scope>
    <source>
        <strain evidence="2 3">CBS 412.66</strain>
    </source>
</reference>